<dbReference type="FunFam" id="3.40.50.720:FF:000702">
    <property type="entry name" value="NADH dehydrogenase (Ubiquinone)"/>
    <property type="match status" value="1"/>
</dbReference>
<dbReference type="InterPro" id="IPR051207">
    <property type="entry name" value="ComplexI_NDUFA9_subunit"/>
</dbReference>
<organism evidence="2">
    <name type="scientific">uncultured Alphaproteobacteria bacterium</name>
    <dbReference type="NCBI Taxonomy" id="91750"/>
    <lineage>
        <taxon>Bacteria</taxon>
        <taxon>Pseudomonadati</taxon>
        <taxon>Pseudomonadota</taxon>
        <taxon>Alphaproteobacteria</taxon>
        <taxon>environmental samples</taxon>
    </lineage>
</organism>
<accession>A0A212KHC8</accession>
<proteinExistence type="predicted"/>
<dbReference type="PANTHER" id="PTHR12126:SF11">
    <property type="entry name" value="NADH DEHYDROGENASE [UBIQUINONE] 1 ALPHA SUBCOMPLEX SUBUNIT 9, MITOCHONDRIAL"/>
    <property type="match status" value="1"/>
</dbReference>
<gene>
    <name evidence="2" type="ORF">KL86APRO_20087</name>
</gene>
<dbReference type="SUPFAM" id="SSF51735">
    <property type="entry name" value="NAD(P)-binding Rossmann-fold domains"/>
    <property type="match status" value="1"/>
</dbReference>
<dbReference type="CDD" id="cd05271">
    <property type="entry name" value="NDUFA9_like_SDR_a"/>
    <property type="match status" value="1"/>
</dbReference>
<evidence type="ECO:0000313" key="2">
    <source>
        <dbReference type="EMBL" id="SBW11146.1"/>
    </source>
</evidence>
<name>A0A212KHC8_9PROT</name>
<dbReference type="InterPro" id="IPR036291">
    <property type="entry name" value="NAD(P)-bd_dom_sf"/>
</dbReference>
<dbReference type="PANTHER" id="PTHR12126">
    <property type="entry name" value="NADH-UBIQUINONE OXIDOREDUCTASE 39 KDA SUBUNIT-RELATED"/>
    <property type="match status" value="1"/>
</dbReference>
<dbReference type="InterPro" id="IPR001509">
    <property type="entry name" value="Epimerase_deHydtase"/>
</dbReference>
<protein>
    <submittedName>
        <fullName evidence="2">NAD-dependent epimerase/dehydratase</fullName>
    </submittedName>
</protein>
<sequence>MTRRLVTVFGGSGFIGRHLVQRLAATGAVIRIAIRYREDAHFLKTMGDVGQITTMETDIADPAEIRRAVADADWVVNLVGIFHPRGRHTFENLHAKAPGEIAAAAREAGATRVVHISALGADADGESAYARTKAAGEQAVLAAFPDATIVRPSVVFGPEDNFFNMFARMAIFSPFLPVIDAGAWSSKGLYGEGGPKFQPVYVGDVADAIVAALTRENQGGKIFELAGPHVYSMRQIMELTLKEIRRDRWLLPLTFGMAKLQAAAMSWMPKPLLTRDQVLMMMRDNVASGSFPGFADLGIEPTTVEAIVPTYLNRFRRNHRQVITRTA</sequence>
<evidence type="ECO:0000259" key="1">
    <source>
        <dbReference type="Pfam" id="PF01370"/>
    </source>
</evidence>
<reference evidence="2" key="1">
    <citation type="submission" date="2016-04" db="EMBL/GenBank/DDBJ databases">
        <authorList>
            <person name="Evans L.H."/>
            <person name="Alamgir A."/>
            <person name="Owens N."/>
            <person name="Weber N.D."/>
            <person name="Virtaneva K."/>
            <person name="Barbian K."/>
            <person name="Babar A."/>
            <person name="Rosenke K."/>
        </authorList>
    </citation>
    <scope>NUCLEOTIDE SEQUENCE</scope>
    <source>
        <strain evidence="2">86</strain>
    </source>
</reference>
<feature type="domain" description="NAD-dependent epimerase/dehydratase" evidence="1">
    <location>
        <begin position="6"/>
        <end position="225"/>
    </location>
</feature>
<dbReference type="GO" id="GO:0044877">
    <property type="term" value="F:protein-containing complex binding"/>
    <property type="evidence" value="ECO:0007669"/>
    <property type="project" value="TreeGrafter"/>
</dbReference>
<dbReference type="Pfam" id="PF01370">
    <property type="entry name" value="Epimerase"/>
    <property type="match status" value="1"/>
</dbReference>
<dbReference type="AlphaFoldDB" id="A0A212KHC8"/>
<dbReference type="Gene3D" id="3.40.50.720">
    <property type="entry name" value="NAD(P)-binding Rossmann-like Domain"/>
    <property type="match status" value="1"/>
</dbReference>
<dbReference type="EMBL" id="FLUO01000002">
    <property type="protein sequence ID" value="SBW11146.1"/>
    <property type="molecule type" value="Genomic_DNA"/>
</dbReference>